<evidence type="ECO:0000313" key="7">
    <source>
        <dbReference type="EMBL" id="XCI29338.1"/>
    </source>
</evidence>
<dbReference type="EMBL" id="CP159485">
    <property type="protein sequence ID" value="XCI29338.1"/>
    <property type="molecule type" value="Genomic_DNA"/>
</dbReference>
<keyword evidence="2 4" id="KW-0169">Cobalamin biosynthesis</keyword>
<dbReference type="SUPFAM" id="SSF52317">
    <property type="entry name" value="Class I glutamine amidotransferase-like"/>
    <property type="match status" value="1"/>
</dbReference>
<dbReference type="SUPFAM" id="SSF52540">
    <property type="entry name" value="P-loop containing nucleoside triphosphate hydrolases"/>
    <property type="match status" value="1"/>
</dbReference>
<dbReference type="Gene3D" id="3.40.50.300">
    <property type="entry name" value="P-loop containing nucleotide triphosphate hydrolases"/>
    <property type="match status" value="1"/>
</dbReference>
<reference evidence="7" key="1">
    <citation type="journal article" date="2018" name="Antonie Van Leeuwenhoek">
        <title>Proteinivorax hydrogeniformans sp. nov., an anaerobic, haloalkaliphilic bacterium fermenting proteinaceous compounds with high hydrogen production.</title>
        <authorList>
            <person name="Boltyanskaya Y."/>
            <person name="Detkova E."/>
            <person name="Pimenov N."/>
            <person name="Kevbrin V."/>
        </authorList>
    </citation>
    <scope>NUCLEOTIDE SEQUENCE</scope>
    <source>
        <strain evidence="7">Z-710</strain>
    </source>
</reference>
<dbReference type="AlphaFoldDB" id="A0AAU8HVE0"/>
<dbReference type="Pfam" id="PF07685">
    <property type="entry name" value="GATase_3"/>
    <property type="match status" value="1"/>
</dbReference>
<feature type="domain" description="CobB/CobQ-like glutamine amidotransferase" evidence="6">
    <location>
        <begin position="253"/>
        <end position="443"/>
    </location>
</feature>
<dbReference type="PANTHER" id="PTHR21343:SF1">
    <property type="entry name" value="COBYRIC ACID SYNTHASE"/>
    <property type="match status" value="1"/>
</dbReference>
<proteinExistence type="inferred from homology"/>
<dbReference type="PANTHER" id="PTHR21343">
    <property type="entry name" value="DETHIOBIOTIN SYNTHETASE"/>
    <property type="match status" value="1"/>
</dbReference>
<dbReference type="CDD" id="cd01750">
    <property type="entry name" value="GATase1_CobQ"/>
    <property type="match status" value="1"/>
</dbReference>
<dbReference type="InterPro" id="IPR027417">
    <property type="entry name" value="P-loop_NTPase"/>
</dbReference>
<dbReference type="Gene3D" id="3.40.50.880">
    <property type="match status" value="1"/>
</dbReference>
<feature type="active site" description="Nucleophile" evidence="4">
    <location>
        <position position="332"/>
    </location>
</feature>
<evidence type="ECO:0000256" key="4">
    <source>
        <dbReference type="HAMAP-Rule" id="MF_00028"/>
    </source>
</evidence>
<dbReference type="InterPro" id="IPR029062">
    <property type="entry name" value="Class_I_gatase-like"/>
</dbReference>
<dbReference type="GO" id="GO:0003824">
    <property type="term" value="F:catalytic activity"/>
    <property type="evidence" value="ECO:0007669"/>
    <property type="project" value="InterPro"/>
</dbReference>
<reference evidence="7" key="2">
    <citation type="submission" date="2024-06" db="EMBL/GenBank/DDBJ databases">
        <authorList>
            <person name="Petrova K.O."/>
            <person name="Toshchakov S.V."/>
            <person name="Boltjanskaja Y.V."/>
            <person name="Kevbrin V.V."/>
        </authorList>
    </citation>
    <scope>NUCLEOTIDE SEQUENCE</scope>
    <source>
        <strain evidence="7">Z-710</strain>
    </source>
</reference>
<dbReference type="CDD" id="cd05389">
    <property type="entry name" value="CobQ_N"/>
    <property type="match status" value="1"/>
</dbReference>
<feature type="domain" description="CobQ/CobB/MinD/ParA nucleotide binding" evidence="5">
    <location>
        <begin position="6"/>
        <end position="228"/>
    </location>
</feature>
<comment type="similarity">
    <text evidence="4">Belongs to the CobB/CobQ family. CobQ subfamily.</text>
</comment>
<protein>
    <recommendedName>
        <fullName evidence="4">Cobyric acid synthase</fullName>
    </recommendedName>
</protein>
<dbReference type="HAMAP" id="MF_00028">
    <property type="entry name" value="CobQ"/>
    <property type="match status" value="1"/>
</dbReference>
<organism evidence="7">
    <name type="scientific">Proteinivorax hydrogeniformans</name>
    <dbReference type="NCBI Taxonomy" id="1826727"/>
    <lineage>
        <taxon>Bacteria</taxon>
        <taxon>Bacillati</taxon>
        <taxon>Bacillota</taxon>
        <taxon>Clostridia</taxon>
        <taxon>Eubacteriales</taxon>
        <taxon>Proteinivoracaceae</taxon>
        <taxon>Proteinivorax</taxon>
    </lineage>
</organism>
<evidence type="ECO:0000256" key="2">
    <source>
        <dbReference type="ARBA" id="ARBA00022573"/>
    </source>
</evidence>
<dbReference type="GO" id="GO:0009236">
    <property type="term" value="P:cobalamin biosynthetic process"/>
    <property type="evidence" value="ECO:0007669"/>
    <property type="project" value="UniProtKB-UniRule"/>
</dbReference>
<accession>A0AAU8HVE0</accession>
<evidence type="ECO:0000259" key="5">
    <source>
        <dbReference type="Pfam" id="PF01656"/>
    </source>
</evidence>
<dbReference type="InterPro" id="IPR002586">
    <property type="entry name" value="CobQ/CobB/MinD/ParA_Nub-bd_dom"/>
</dbReference>
<dbReference type="InterPro" id="IPR033949">
    <property type="entry name" value="CobQ_GATase1"/>
</dbReference>
<keyword evidence="3 4" id="KW-0315">Glutamine amidotransferase</keyword>
<dbReference type="PROSITE" id="PS51274">
    <property type="entry name" value="GATASE_COBBQ"/>
    <property type="match status" value="1"/>
</dbReference>
<evidence type="ECO:0000259" key="6">
    <source>
        <dbReference type="Pfam" id="PF07685"/>
    </source>
</evidence>
<evidence type="ECO:0000256" key="1">
    <source>
        <dbReference type="ARBA" id="ARBA00004953"/>
    </source>
</evidence>
<dbReference type="RefSeq" id="WP_353893886.1">
    <property type="nucleotide sequence ID" value="NZ_CP159485.1"/>
</dbReference>
<dbReference type="Pfam" id="PF01656">
    <property type="entry name" value="CbiA"/>
    <property type="match status" value="1"/>
</dbReference>
<dbReference type="NCBIfam" id="NF001989">
    <property type="entry name" value="PRK00784.1"/>
    <property type="match status" value="1"/>
</dbReference>
<evidence type="ECO:0000256" key="3">
    <source>
        <dbReference type="ARBA" id="ARBA00022962"/>
    </source>
</evidence>
<comment type="function">
    <text evidence="4">Catalyzes amidations at positions B, D, E, and G on adenosylcobyrinic A,C-diamide. NH(2) groups are provided by glutamine, and one molecule of ATP is hydrogenolyzed for each amidation.</text>
</comment>
<dbReference type="InterPro" id="IPR004459">
    <property type="entry name" value="CobQ_synth"/>
</dbReference>
<feature type="active site" evidence="4">
    <location>
        <position position="437"/>
    </location>
</feature>
<name>A0AAU8HVE0_9FIRM</name>
<dbReference type="InterPro" id="IPR011698">
    <property type="entry name" value="GATase_3"/>
</dbReference>
<dbReference type="GO" id="GO:0015420">
    <property type="term" value="F:ABC-type vitamin B12 transporter activity"/>
    <property type="evidence" value="ECO:0007669"/>
    <property type="project" value="UniProtKB-UniRule"/>
</dbReference>
<dbReference type="NCBIfam" id="TIGR00313">
    <property type="entry name" value="cobQ"/>
    <property type="match status" value="1"/>
</dbReference>
<sequence length="503" mass="56116">MNRKSIMVQGTASSAGKSLACTAICRILTDDGFNVAPFKSQNMSLNSYITSEGHEIGRAQVMQAEACKKNADVRMNPILLKPSTNQHSQVVINGIVKEHMGAREYFKYKPTLKKLVKQSFESLSVQNDVVVIEGAGSPAEINLKSEDIVNMGMAKLAKSPVLLIADIDKGGVFASIYGTIMLLDEEERKMIKGIIINKFRGDVELLKPGLSQIEELVNIPVLGVIPYFNLNLEDEDSATDWSKYDDDSQGDLDIAIIKLPKISNFTDFNPFKLYKDVNVRFVDLEKDLGNPDLIIIPGTKSTIEDFKLMKTFKMVEKIKAAHKRGSYVFGICGGYQMLGDKIFDFDNVECDIKEVNGLGLLPITTEFKKQKTTTLTEGEDNIFGCKIKGYEIHMGSSKISPKATPFANINRRNNVSLQKGADGAVNNCQTVYGTYLHGIFDNSLFTRSFLNKVRISRGKEVVNDKVESYWEHKEKELNKLADIVRENVDITSLYKIIEEGLDD</sequence>
<dbReference type="InterPro" id="IPR047045">
    <property type="entry name" value="CobQ_N"/>
</dbReference>
<gene>
    <name evidence="4" type="primary">cobQ</name>
    <name evidence="7" type="ORF">PRVXH_000656</name>
</gene>
<comment type="pathway">
    <text evidence="1 4">Cofactor biosynthesis; adenosylcobalamin biosynthesis.</text>
</comment>